<accession>A0A926QHY6</accession>
<comment type="caution">
    <text evidence="1">The sequence shown here is derived from an EMBL/GenBank/DDBJ whole genome shotgun (WGS) entry which is preliminary data.</text>
</comment>
<organism evidence="1 2">
    <name type="scientific">Paenibacillus sedimenti</name>
    <dbReference type="NCBI Taxonomy" id="2770274"/>
    <lineage>
        <taxon>Bacteria</taxon>
        <taxon>Bacillati</taxon>
        <taxon>Bacillota</taxon>
        <taxon>Bacilli</taxon>
        <taxon>Bacillales</taxon>
        <taxon>Paenibacillaceae</taxon>
        <taxon>Paenibacillus</taxon>
    </lineage>
</organism>
<dbReference type="RefSeq" id="WP_188172576.1">
    <property type="nucleotide sequence ID" value="NZ_JACVVD010000001.1"/>
</dbReference>
<evidence type="ECO:0000313" key="1">
    <source>
        <dbReference type="EMBL" id="MBD0378762.1"/>
    </source>
</evidence>
<proteinExistence type="predicted"/>
<sequence length="54" mass="6157">MLAATEETKITCGDIDRMIAEIDEGWEELTSIGMSCRVIWEDLVRLSQVLNEEL</sequence>
<dbReference type="EMBL" id="JACVVD010000001">
    <property type="protein sequence ID" value="MBD0378762.1"/>
    <property type="molecule type" value="Genomic_DNA"/>
</dbReference>
<gene>
    <name evidence="1" type="ORF">ICC18_01325</name>
</gene>
<reference evidence="1" key="1">
    <citation type="submission" date="2020-09" db="EMBL/GenBank/DDBJ databases">
        <title>Draft Genome Sequence of Paenibacillus sp. WST5.</title>
        <authorList>
            <person name="Bao Z."/>
        </authorList>
    </citation>
    <scope>NUCLEOTIDE SEQUENCE</scope>
    <source>
        <strain evidence="1">WST5</strain>
    </source>
</reference>
<evidence type="ECO:0000313" key="2">
    <source>
        <dbReference type="Proteomes" id="UP000650466"/>
    </source>
</evidence>
<name>A0A926QHY6_9BACL</name>
<dbReference type="AlphaFoldDB" id="A0A926QHY6"/>
<dbReference type="Proteomes" id="UP000650466">
    <property type="component" value="Unassembled WGS sequence"/>
</dbReference>
<keyword evidence="2" id="KW-1185">Reference proteome</keyword>
<protein>
    <submittedName>
        <fullName evidence="1">Uncharacterized protein</fullName>
    </submittedName>
</protein>